<feature type="signal peptide" evidence="3">
    <location>
        <begin position="1"/>
        <end position="23"/>
    </location>
</feature>
<sequence>MQKNLCQIAVCSALLVISAAALADSSFVVSGDQRAAPKLVYQENGSTHFVLAEGSLPAIFVVDGQSTKPVPFELVGNVAVVSGSANHYILAGEGGRSEVFHYEGRSIGGGTIDAEMIMSQANKPADVQVASSGPSKGLAKAMVAYEKAKAVGFRKVPVQAANDQGGILPALAKASSTSTSVMDANFTSSEAGVVKVNFGANETQIAEDNEAALLQIVSHWKSNKSKRIILRGRGDNFESEAAALNRVIEARSFLIKRGVHASKIRMLSKARFDYIASNDSEEGRSQNRRIELEMTDSNQSAVFKARKTQA</sequence>
<accession>A0A377Q5M6</accession>
<keyword evidence="3" id="KW-0732">Signal</keyword>
<evidence type="ECO:0000256" key="3">
    <source>
        <dbReference type="SAM" id="SignalP"/>
    </source>
</evidence>
<name>A0A377Q5M6_9NEIS</name>
<evidence type="ECO:0000313" key="8">
    <source>
        <dbReference type="Proteomes" id="UP000295794"/>
    </source>
</evidence>
<evidence type="ECO:0000313" key="7">
    <source>
        <dbReference type="Proteomes" id="UP000255108"/>
    </source>
</evidence>
<dbReference type="RefSeq" id="WP_115226407.1">
    <property type="nucleotide sequence ID" value="NZ_CAWOLO010000009.1"/>
</dbReference>
<feature type="domain" description="OmpA-like" evidence="4">
    <location>
        <begin position="185"/>
        <end position="298"/>
    </location>
</feature>
<evidence type="ECO:0000256" key="2">
    <source>
        <dbReference type="SAM" id="MobiDB-lite"/>
    </source>
</evidence>
<reference evidence="5 7" key="1">
    <citation type="submission" date="2018-06" db="EMBL/GenBank/DDBJ databases">
        <authorList>
            <consortium name="Pathogen Informatics"/>
            <person name="Doyle S."/>
        </authorList>
    </citation>
    <scope>NUCLEOTIDE SEQUENCE [LARGE SCALE GENOMIC DNA]</scope>
    <source>
        <strain evidence="5 7">NCTC11159</strain>
    </source>
</reference>
<dbReference type="EMBL" id="UGHR01000001">
    <property type="protein sequence ID" value="STQ90020.1"/>
    <property type="molecule type" value="Genomic_DNA"/>
</dbReference>
<dbReference type="EMBL" id="SMBT01000009">
    <property type="protein sequence ID" value="TCU84554.1"/>
    <property type="molecule type" value="Genomic_DNA"/>
</dbReference>
<proteinExistence type="predicted"/>
<dbReference type="InterPro" id="IPR006665">
    <property type="entry name" value="OmpA-like"/>
</dbReference>
<feature type="chain" id="PRO_5016837032" evidence="3">
    <location>
        <begin position="24"/>
        <end position="310"/>
    </location>
</feature>
<dbReference type="PROSITE" id="PS51123">
    <property type="entry name" value="OMPA_2"/>
    <property type="match status" value="1"/>
</dbReference>
<dbReference type="GO" id="GO:0016020">
    <property type="term" value="C:membrane"/>
    <property type="evidence" value="ECO:0007669"/>
    <property type="project" value="UniProtKB-UniRule"/>
</dbReference>
<evidence type="ECO:0000313" key="5">
    <source>
        <dbReference type="EMBL" id="STQ90020.1"/>
    </source>
</evidence>
<evidence type="ECO:0000313" key="6">
    <source>
        <dbReference type="EMBL" id="TCU84554.1"/>
    </source>
</evidence>
<dbReference type="Gene3D" id="2.60.40.2500">
    <property type="match status" value="1"/>
</dbReference>
<dbReference type="Gene3D" id="3.30.1330.60">
    <property type="entry name" value="OmpA-like domain"/>
    <property type="match status" value="1"/>
</dbReference>
<evidence type="ECO:0000259" key="4">
    <source>
        <dbReference type="PROSITE" id="PS51123"/>
    </source>
</evidence>
<gene>
    <name evidence="6" type="ORF">EV682_10979</name>
    <name evidence="5" type="ORF">NCTC11159_01078</name>
</gene>
<keyword evidence="8" id="KW-1185">Reference proteome</keyword>
<protein>
    <submittedName>
        <fullName evidence="6">Outer membrane protein OmpA-like peptidoglycan-associated protein</fullName>
    </submittedName>
    <submittedName>
        <fullName evidence="5">Outer membrane protein and related peptidoglycan-associated (Lipo)proteins</fullName>
    </submittedName>
</protein>
<dbReference type="InterPro" id="IPR038161">
    <property type="entry name" value="VirB9/CagX/TrbG_C_sf"/>
</dbReference>
<dbReference type="SUPFAM" id="SSF103088">
    <property type="entry name" value="OmpA-like"/>
    <property type="match status" value="1"/>
</dbReference>
<dbReference type="Proteomes" id="UP000295794">
    <property type="component" value="Unassembled WGS sequence"/>
</dbReference>
<evidence type="ECO:0000256" key="1">
    <source>
        <dbReference type="PROSITE-ProRule" id="PRU00473"/>
    </source>
</evidence>
<feature type="region of interest" description="Disordered" evidence="2">
    <location>
        <begin position="282"/>
        <end position="310"/>
    </location>
</feature>
<organism evidence="5 7">
    <name type="scientific">Iodobacter fluviatilis</name>
    <dbReference type="NCBI Taxonomy" id="537"/>
    <lineage>
        <taxon>Bacteria</taxon>
        <taxon>Pseudomonadati</taxon>
        <taxon>Pseudomonadota</taxon>
        <taxon>Betaproteobacteria</taxon>
        <taxon>Neisseriales</taxon>
        <taxon>Chitinibacteraceae</taxon>
        <taxon>Iodobacter</taxon>
    </lineage>
</organism>
<reference evidence="6 8" key="2">
    <citation type="submission" date="2019-03" db="EMBL/GenBank/DDBJ databases">
        <title>Genomic Encyclopedia of Type Strains, Phase IV (KMG-IV): sequencing the most valuable type-strain genomes for metagenomic binning, comparative biology and taxonomic classification.</title>
        <authorList>
            <person name="Goeker M."/>
        </authorList>
    </citation>
    <scope>NUCLEOTIDE SEQUENCE [LARGE SCALE GENOMIC DNA]</scope>
    <source>
        <strain evidence="6 8">DSM 3764</strain>
    </source>
</reference>
<dbReference type="Proteomes" id="UP000255108">
    <property type="component" value="Unassembled WGS sequence"/>
</dbReference>
<keyword evidence="1" id="KW-0472">Membrane</keyword>
<dbReference type="InterPro" id="IPR036737">
    <property type="entry name" value="OmpA-like_sf"/>
</dbReference>
<dbReference type="AlphaFoldDB" id="A0A377Q5M6"/>
<feature type="compositionally biased region" description="Basic and acidic residues" evidence="2">
    <location>
        <begin position="282"/>
        <end position="292"/>
    </location>
</feature>
<dbReference type="OrthoDB" id="8526422at2"/>